<dbReference type="CDD" id="cd03548">
    <property type="entry name" value="Rieske_RO_Alpha_OMO_CARDO"/>
    <property type="match status" value="1"/>
</dbReference>
<gene>
    <name evidence="7" type="primary">carAa</name>
    <name evidence="7" type="ORF">BN2475_480054</name>
</gene>
<proteinExistence type="predicted"/>
<dbReference type="Pfam" id="PF00355">
    <property type="entry name" value="Rieske"/>
    <property type="match status" value="1"/>
</dbReference>
<keyword evidence="5" id="KW-0411">Iron-sulfur</keyword>
<evidence type="ECO:0000313" key="7">
    <source>
        <dbReference type="EMBL" id="SIT44641.1"/>
    </source>
</evidence>
<evidence type="ECO:0000256" key="4">
    <source>
        <dbReference type="ARBA" id="ARBA00023004"/>
    </source>
</evidence>
<dbReference type="Gene3D" id="2.20.25.680">
    <property type="match status" value="1"/>
</dbReference>
<keyword evidence="7" id="KW-0223">Dioxygenase</keyword>
<keyword evidence="2" id="KW-0479">Metal-binding</keyword>
<evidence type="ECO:0000256" key="2">
    <source>
        <dbReference type="ARBA" id="ARBA00022723"/>
    </source>
</evidence>
<keyword evidence="4" id="KW-0408">Iron</keyword>
<dbReference type="PANTHER" id="PTHR21266">
    <property type="entry name" value="IRON-SULFUR DOMAIN CONTAINING PROTEIN"/>
    <property type="match status" value="1"/>
</dbReference>
<dbReference type="CDD" id="cd08878">
    <property type="entry name" value="RHO_alpha_C_DMO-like"/>
    <property type="match status" value="1"/>
</dbReference>
<dbReference type="InterPro" id="IPR036922">
    <property type="entry name" value="Rieske_2Fe-2S_sf"/>
</dbReference>
<dbReference type="Pfam" id="PF11723">
    <property type="entry name" value="Aromatic_hydrox"/>
    <property type="match status" value="1"/>
</dbReference>
<sequence>MSDTPIVRRRSSGARLNNISDARVNDAKVQSQYQPYKDAAWGFINHWYPALFSNELPEDAVEGIQICGIPIVLRRVDGKIYALKDQCIHRGVRMSAKPMCLTKDTISCWYHGFTFELETGKLATIAGNPDDKLVGTTGVTTYPVEEVAGMIFVFVREDDFPDEDVPPLAHDLPIRFPENDERFPHPLWPSAPSLLDKDVVAYGMHRTGYANWRIACENGFDNAHILVHKDNAIIHAKDWVLPLGIVPTSDDCIAAVEDENGPKGLVQWLFTEKWNPVLENPKVDLKVENLNARPYRTSVFMPGVLMVENWPEEHVVQFEWYVPITDDTYEYWEVLAKVCKTDKERKDYRYRYEYMFKPLCLHGFNNCDLYAREAMQDFYADGTGWDNEQLVSTDVSPITWRKIASRWNRGIAKPGRGVDGAIKASSIRMKKTAEGKQPAYFVDKIEAEN</sequence>
<dbReference type="Proteomes" id="UP000187012">
    <property type="component" value="Unassembled WGS sequence"/>
</dbReference>
<name>A0A1N7SBD8_9BURK</name>
<dbReference type="InterPro" id="IPR050584">
    <property type="entry name" value="Cholesterol_7-desaturase"/>
</dbReference>
<dbReference type="InterPro" id="IPR017941">
    <property type="entry name" value="Rieske_2Fe-2S"/>
</dbReference>
<dbReference type="RefSeq" id="WP_094781627.1">
    <property type="nucleotide sequence ID" value="NZ_CYGX02000048.1"/>
</dbReference>
<dbReference type="GO" id="GO:0046872">
    <property type="term" value="F:metal ion binding"/>
    <property type="evidence" value="ECO:0007669"/>
    <property type="project" value="UniProtKB-KW"/>
</dbReference>
<dbReference type="SUPFAM" id="SSF50022">
    <property type="entry name" value="ISP domain"/>
    <property type="match status" value="1"/>
</dbReference>
<dbReference type="AlphaFoldDB" id="A0A1N7SBD8"/>
<keyword evidence="3 7" id="KW-0560">Oxidoreductase</keyword>
<evidence type="ECO:0000256" key="3">
    <source>
        <dbReference type="ARBA" id="ARBA00023002"/>
    </source>
</evidence>
<dbReference type="PANTHER" id="PTHR21266:SF60">
    <property type="entry name" value="3-KETOSTEROID-9-ALPHA-MONOOXYGENASE, OXYGENASE COMPONENT"/>
    <property type="match status" value="1"/>
</dbReference>
<dbReference type="OrthoDB" id="9790995at2"/>
<dbReference type="EC" id="1.14.12.22" evidence="7"/>
<dbReference type="InterPro" id="IPR021028">
    <property type="entry name" value="Homotrim_ring_OHase_catalytic"/>
</dbReference>
<evidence type="ECO:0000313" key="8">
    <source>
        <dbReference type="Proteomes" id="UP000187012"/>
    </source>
</evidence>
<keyword evidence="1" id="KW-0001">2Fe-2S</keyword>
<evidence type="ECO:0000256" key="1">
    <source>
        <dbReference type="ARBA" id="ARBA00022714"/>
    </source>
</evidence>
<keyword evidence="8" id="KW-1185">Reference proteome</keyword>
<feature type="domain" description="Rieske" evidence="6">
    <location>
        <begin position="47"/>
        <end position="153"/>
    </location>
</feature>
<protein>
    <submittedName>
        <fullName evidence="7">Carbazole 1,9a-dioxygenase, terminal oxygenase component CarAa</fullName>
        <ecNumber evidence="7">1.14.12.22</ecNumber>
    </submittedName>
</protein>
<dbReference type="SUPFAM" id="SSF55961">
    <property type="entry name" value="Bet v1-like"/>
    <property type="match status" value="1"/>
</dbReference>
<evidence type="ECO:0000256" key="5">
    <source>
        <dbReference type="ARBA" id="ARBA00023014"/>
    </source>
</evidence>
<dbReference type="PROSITE" id="PS51296">
    <property type="entry name" value="RIESKE"/>
    <property type="match status" value="1"/>
</dbReference>
<dbReference type="Gene3D" id="2.20.25.10">
    <property type="match status" value="1"/>
</dbReference>
<dbReference type="Gene3D" id="3.90.380.10">
    <property type="entry name" value="Naphthalene 1,2-dioxygenase Alpha Subunit, Chain A, domain 1"/>
    <property type="match status" value="1"/>
</dbReference>
<accession>A0A1N7SBD8</accession>
<reference evidence="7 8" key="1">
    <citation type="submission" date="2016-12" db="EMBL/GenBank/DDBJ databases">
        <authorList>
            <person name="Song W.-J."/>
            <person name="Kurnit D.M."/>
        </authorList>
    </citation>
    <scope>NUCLEOTIDE SEQUENCE [LARGE SCALE GENOMIC DNA]</scope>
    <source>
        <strain evidence="7 8">STM7296</strain>
    </source>
</reference>
<organism evidence="7 8">
    <name type="scientific">Paraburkholderia ribeironis</name>
    <dbReference type="NCBI Taxonomy" id="1247936"/>
    <lineage>
        <taxon>Bacteria</taxon>
        <taxon>Pseudomonadati</taxon>
        <taxon>Pseudomonadota</taxon>
        <taxon>Betaproteobacteria</taxon>
        <taxon>Burkholderiales</taxon>
        <taxon>Burkholderiaceae</taxon>
        <taxon>Paraburkholderia</taxon>
    </lineage>
</organism>
<dbReference type="EMBL" id="CYGX02000048">
    <property type="protein sequence ID" value="SIT44641.1"/>
    <property type="molecule type" value="Genomic_DNA"/>
</dbReference>
<evidence type="ECO:0000259" key="6">
    <source>
        <dbReference type="PROSITE" id="PS51296"/>
    </source>
</evidence>
<dbReference type="STRING" id="1247936.BN2475_480054"/>
<dbReference type="GO" id="GO:0018564">
    <property type="term" value="F:carbazole 1,9a-dioxygenase [NAD(P)H] activity"/>
    <property type="evidence" value="ECO:0007669"/>
    <property type="project" value="UniProtKB-EC"/>
</dbReference>
<dbReference type="GO" id="GO:0051537">
    <property type="term" value="F:2 iron, 2 sulfur cluster binding"/>
    <property type="evidence" value="ECO:0007669"/>
    <property type="project" value="UniProtKB-KW"/>
</dbReference>